<dbReference type="NCBIfam" id="NF041646">
    <property type="entry name" value="VC0807_fam"/>
    <property type="match status" value="1"/>
</dbReference>
<evidence type="ECO:0000313" key="2">
    <source>
        <dbReference type="EMBL" id="MBU3062485.1"/>
    </source>
</evidence>
<keyword evidence="1" id="KW-1133">Transmembrane helix</keyword>
<feature type="transmembrane region" description="Helical" evidence="1">
    <location>
        <begin position="74"/>
        <end position="92"/>
    </location>
</feature>
<reference evidence="3 4" key="1">
    <citation type="submission" date="2021-06" db="EMBL/GenBank/DDBJ databases">
        <title>Actinomycetes sequencing.</title>
        <authorList>
            <person name="Shan Q."/>
        </authorList>
    </citation>
    <scope>NUCLEOTIDE SEQUENCE [LARGE SCALE GENOMIC DNA]</scope>
    <source>
        <strain evidence="3 4">NEAU-G5</strain>
    </source>
</reference>
<dbReference type="RefSeq" id="WP_215917415.1">
    <property type="nucleotide sequence ID" value="NZ_JAHKNI010000004.1"/>
</dbReference>
<evidence type="ECO:0008006" key="5">
    <source>
        <dbReference type="Google" id="ProtNLM"/>
    </source>
</evidence>
<evidence type="ECO:0000313" key="3">
    <source>
        <dbReference type="EMBL" id="MBU3065681.1"/>
    </source>
</evidence>
<feature type="transmembrane region" description="Helical" evidence="1">
    <location>
        <begin position="25"/>
        <end position="44"/>
    </location>
</feature>
<gene>
    <name evidence="2" type="ORF">KO481_13255</name>
    <name evidence="3" type="ORF">KO481_29655</name>
</gene>
<comment type="caution">
    <text evidence="3">The sequence shown here is derived from an EMBL/GenBank/DDBJ whole genome shotgun (WGS) entry which is preliminary data.</text>
</comment>
<evidence type="ECO:0000313" key="4">
    <source>
        <dbReference type="Proteomes" id="UP000733379"/>
    </source>
</evidence>
<sequence length="221" mass="23721">MSEIAGAAAIPVVSRTARFRSAAPMAANVALPVGIYYVLVGIGFSSFAGLLWSTVVSALWVIVPAVLRRRFDGLSAFVFAVNALGLGLALLSGSARVMLAKDPIIDVVISALLLASCVFGRPAMFGISRRLHAPGPDSAHSWDALWRNNAHVRRVFMISTLVWTTAFALVAVLRFLVIFTLPVSVAVALTNPVEYAVIGVVFVWSMRNRKRMNINGLLASQ</sequence>
<organism evidence="3 4">
    <name type="scientific">Nocardia albiluteola</name>
    <dbReference type="NCBI Taxonomy" id="2842303"/>
    <lineage>
        <taxon>Bacteria</taxon>
        <taxon>Bacillati</taxon>
        <taxon>Actinomycetota</taxon>
        <taxon>Actinomycetes</taxon>
        <taxon>Mycobacteriales</taxon>
        <taxon>Nocardiaceae</taxon>
        <taxon>Nocardia</taxon>
    </lineage>
</organism>
<keyword evidence="1" id="KW-0812">Transmembrane</keyword>
<accession>A0ABS6B8C8</accession>
<evidence type="ECO:0000256" key="1">
    <source>
        <dbReference type="SAM" id="Phobius"/>
    </source>
</evidence>
<name>A0ABS6B8C8_9NOCA</name>
<dbReference type="Proteomes" id="UP000733379">
    <property type="component" value="Unassembled WGS sequence"/>
</dbReference>
<dbReference type="EMBL" id="JAHKNI010000004">
    <property type="protein sequence ID" value="MBU3062485.1"/>
    <property type="molecule type" value="Genomic_DNA"/>
</dbReference>
<feature type="transmembrane region" description="Helical" evidence="1">
    <location>
        <begin position="104"/>
        <end position="124"/>
    </location>
</feature>
<feature type="transmembrane region" description="Helical" evidence="1">
    <location>
        <begin position="183"/>
        <end position="204"/>
    </location>
</feature>
<protein>
    <recommendedName>
        <fullName evidence="5">Intracellular septation protein A</fullName>
    </recommendedName>
</protein>
<keyword evidence="4" id="KW-1185">Reference proteome</keyword>
<keyword evidence="1" id="KW-0472">Membrane</keyword>
<dbReference type="EMBL" id="JAHKNI010000011">
    <property type="protein sequence ID" value="MBU3065681.1"/>
    <property type="molecule type" value="Genomic_DNA"/>
</dbReference>
<feature type="transmembrane region" description="Helical" evidence="1">
    <location>
        <begin position="155"/>
        <end position="177"/>
    </location>
</feature>
<proteinExistence type="predicted"/>
<feature type="transmembrane region" description="Helical" evidence="1">
    <location>
        <begin position="50"/>
        <end position="67"/>
    </location>
</feature>